<dbReference type="Pfam" id="PF00990">
    <property type="entry name" value="GGDEF"/>
    <property type="match status" value="1"/>
</dbReference>
<dbReference type="KEGG" id="ladl:NCTC12735_00626"/>
<dbReference type="SMART" id="SM00052">
    <property type="entry name" value="EAL"/>
    <property type="match status" value="1"/>
</dbReference>
<evidence type="ECO:0000259" key="2">
    <source>
        <dbReference type="PROSITE" id="PS50883"/>
    </source>
</evidence>
<dbReference type="Gene3D" id="3.20.20.450">
    <property type="entry name" value="EAL domain"/>
    <property type="match status" value="1"/>
</dbReference>
<dbReference type="SUPFAM" id="SSF141868">
    <property type="entry name" value="EAL domain-like"/>
    <property type="match status" value="1"/>
</dbReference>
<geneLocation type="plasmid" evidence="5 7">
    <name>9</name>
</geneLocation>
<evidence type="ECO:0000256" key="1">
    <source>
        <dbReference type="SAM" id="Phobius"/>
    </source>
</evidence>
<dbReference type="SMART" id="SM00267">
    <property type="entry name" value="GGDEF"/>
    <property type="match status" value="1"/>
</dbReference>
<name>A0A0W0R5U7_9GAMM</name>
<feature type="domain" description="EAL" evidence="2">
    <location>
        <begin position="311"/>
        <end position="562"/>
    </location>
</feature>
<dbReference type="InterPro" id="IPR035919">
    <property type="entry name" value="EAL_sf"/>
</dbReference>
<evidence type="ECO:0000259" key="3">
    <source>
        <dbReference type="PROSITE" id="PS50887"/>
    </source>
</evidence>
<evidence type="ECO:0000313" key="7">
    <source>
        <dbReference type="Proteomes" id="UP000281170"/>
    </source>
</evidence>
<gene>
    <name evidence="5" type="primary">cph2_2</name>
    <name evidence="4" type="ORF">Lade_1065</name>
    <name evidence="5" type="ORF">NCTC12735_00626</name>
</gene>
<keyword evidence="6" id="KW-1185">Reference proteome</keyword>
<dbReference type="InterPro" id="IPR043128">
    <property type="entry name" value="Rev_trsase/Diguanyl_cyclase"/>
</dbReference>
<dbReference type="SUPFAM" id="SSF55073">
    <property type="entry name" value="Nucleotide cyclase"/>
    <property type="match status" value="1"/>
</dbReference>
<dbReference type="EMBL" id="LNKA01000001">
    <property type="protein sequence ID" value="KTC66407.1"/>
    <property type="molecule type" value="Genomic_DNA"/>
</dbReference>
<evidence type="ECO:0000313" key="6">
    <source>
        <dbReference type="Proteomes" id="UP000054859"/>
    </source>
</evidence>
<dbReference type="Gene3D" id="3.30.70.270">
    <property type="match status" value="1"/>
</dbReference>
<feature type="domain" description="GGDEF" evidence="3">
    <location>
        <begin position="161"/>
        <end position="302"/>
    </location>
</feature>
<protein>
    <submittedName>
        <fullName evidence="4">Regulatory protein (GGDEF and EAL domains)</fullName>
    </submittedName>
</protein>
<dbReference type="PROSITE" id="PS50887">
    <property type="entry name" value="GGDEF"/>
    <property type="match status" value="1"/>
</dbReference>
<dbReference type="PANTHER" id="PTHR44757">
    <property type="entry name" value="DIGUANYLATE CYCLASE DGCP"/>
    <property type="match status" value="1"/>
</dbReference>
<evidence type="ECO:0000313" key="4">
    <source>
        <dbReference type="EMBL" id="KTC66407.1"/>
    </source>
</evidence>
<proteinExistence type="predicted"/>
<dbReference type="PROSITE" id="PS50883">
    <property type="entry name" value="EAL"/>
    <property type="match status" value="1"/>
</dbReference>
<dbReference type="CDD" id="cd01948">
    <property type="entry name" value="EAL"/>
    <property type="match status" value="1"/>
</dbReference>
<reference evidence="5 7" key="2">
    <citation type="submission" date="2018-12" db="EMBL/GenBank/DDBJ databases">
        <authorList>
            <consortium name="Pathogen Informatics"/>
        </authorList>
    </citation>
    <scope>NUCLEOTIDE SEQUENCE [LARGE SCALE GENOMIC DNA]</scope>
    <source>
        <strain evidence="5 7">NCTC12735</strain>
        <plasmid evidence="7">9</plasmid>
    </source>
</reference>
<dbReference type="InterPro" id="IPR000160">
    <property type="entry name" value="GGDEF_dom"/>
</dbReference>
<keyword evidence="1" id="KW-0472">Membrane</keyword>
<dbReference type="PANTHER" id="PTHR44757:SF2">
    <property type="entry name" value="BIOFILM ARCHITECTURE MAINTENANCE PROTEIN MBAA"/>
    <property type="match status" value="1"/>
</dbReference>
<dbReference type="AlphaFoldDB" id="A0A0W0R5U7"/>
<sequence length="562" mass="63231">MAKEFADLINKLGKFFFIMTIKQKLAIRSTVLKGHVNKYAILGLIISIGSIVFASLIVAYQMTGELSLSSFLLAQTSNPAIWALDLTPFMFAYWGQSFCYELANKAELIIEDKTREYVSKSGDLELKLKYESNHDSLTNLPNSRLLAQRINQGIKQINKGEHLAVVIININNFKQVNYEYGTFSGNSLLLQFTEKLKLILIEPYMLQAYMGMNMIARLQGAEFALLIPRLRSEHNLNLILQKVIDTTSTSFMIDGNSIDITTTAGAALYPPHGQNDEELIHHATLCLLHAEKQGKRFAIYEPSMHSSRKTKRVMYKEISSAIVNEEMRILFQPNYELESNKIIGADAMLTMEHSKHGYLDNEKLVSIVEGTSIVKNLSIYMLRHAVTQLADLHKRGQQIYITVQLFNATDLELPPYIDSLLKENSLSPDCLKIAITEKACLSDQTQSIAFINALDAMGIKIVISDFCSGYSSFVYLTNFPISEIKIDKSFVVNMMKDEKKYTVVKAIIKLAKAMDLVVFANGIEDAATSNAVKKLGCFYGEGSFYSPPIEMDTFEKLLQKNI</sequence>
<keyword evidence="5" id="KW-0614">Plasmid</keyword>
<keyword evidence="1" id="KW-0812">Transmembrane</keyword>
<keyword evidence="1" id="KW-1133">Transmembrane helix</keyword>
<dbReference type="STRING" id="45056.Lade_1065"/>
<accession>A0A0W0R5U7</accession>
<dbReference type="NCBIfam" id="TIGR00254">
    <property type="entry name" value="GGDEF"/>
    <property type="match status" value="1"/>
</dbReference>
<dbReference type="InterPro" id="IPR052155">
    <property type="entry name" value="Biofilm_reg_signaling"/>
</dbReference>
<evidence type="ECO:0000313" key="5">
    <source>
        <dbReference type="EMBL" id="VEH85005.1"/>
    </source>
</evidence>
<reference evidence="4 6" key="1">
    <citation type="submission" date="2015-11" db="EMBL/GenBank/DDBJ databases">
        <title>Identification of large and diverse effector repertoires of 38 Legionella species.</title>
        <authorList>
            <person name="Burstein D."/>
            <person name="Amaro F."/>
            <person name="Zusman T."/>
            <person name="Lifshitz Z."/>
            <person name="Cohen O."/>
            <person name="Gilbert J.A."/>
            <person name="Pupko T."/>
            <person name="Shuman H.A."/>
            <person name="Segal G."/>
        </authorList>
    </citation>
    <scope>NUCLEOTIDE SEQUENCE [LARGE SCALE GENOMIC DNA]</scope>
    <source>
        <strain evidence="4 6">1762-AUS-E</strain>
    </source>
</reference>
<dbReference type="PATRIC" id="fig|45056.6.peg.1105"/>
<organism evidence="4 6">
    <name type="scientific">Legionella adelaidensis</name>
    <dbReference type="NCBI Taxonomy" id="45056"/>
    <lineage>
        <taxon>Bacteria</taxon>
        <taxon>Pseudomonadati</taxon>
        <taxon>Pseudomonadota</taxon>
        <taxon>Gammaproteobacteria</taxon>
        <taxon>Legionellales</taxon>
        <taxon>Legionellaceae</taxon>
        <taxon>Legionella</taxon>
    </lineage>
</organism>
<dbReference type="Proteomes" id="UP000281170">
    <property type="component" value="Plasmid 9"/>
</dbReference>
<dbReference type="InterPro" id="IPR029787">
    <property type="entry name" value="Nucleotide_cyclase"/>
</dbReference>
<feature type="transmembrane region" description="Helical" evidence="1">
    <location>
        <begin position="39"/>
        <end position="60"/>
    </location>
</feature>
<dbReference type="RefSeq" id="WP_058462081.1">
    <property type="nucleotide sequence ID" value="NZ_CAAAHS010000002.1"/>
</dbReference>
<dbReference type="InterPro" id="IPR001633">
    <property type="entry name" value="EAL_dom"/>
</dbReference>
<dbReference type="Pfam" id="PF00563">
    <property type="entry name" value="EAL"/>
    <property type="match status" value="1"/>
</dbReference>
<dbReference type="CDD" id="cd01949">
    <property type="entry name" value="GGDEF"/>
    <property type="match status" value="1"/>
</dbReference>
<dbReference type="EMBL" id="LR134418">
    <property type="protein sequence ID" value="VEH85005.1"/>
    <property type="molecule type" value="Genomic_DNA"/>
</dbReference>
<dbReference type="Proteomes" id="UP000054859">
    <property type="component" value="Unassembled WGS sequence"/>
</dbReference>